<sequence>MAHVLRNTGKRAAGWLISHSARQYRYRNCLFVLAHMRCGSTALSNILCSRPDVSGYGETHVRHDGRAALGQLALNQLRRGGRKPQADYLFDKVLHSRYDLEAPPEFFHARAVFMVRRPGDAIRSIVKLFRRVGKNEYRTQEAAAAYYVERLAALETLWRRFPPDRRIGLTHKALLRDPARQLAAISARLKLVPPLVNRYDSPPASRQGGGGDPLTSGRYARIEPRLHDPHADAPLEIPPELAAQCEDRYLRLCDLYSEDRGKA</sequence>
<evidence type="ECO:0000313" key="2">
    <source>
        <dbReference type="EMBL" id="KHK93233.1"/>
    </source>
</evidence>
<dbReference type="SUPFAM" id="SSF52540">
    <property type="entry name" value="P-loop containing nucleoside triphosphate hydrolases"/>
    <property type="match status" value="1"/>
</dbReference>
<gene>
    <name evidence="2" type="ORF">LK12_02640</name>
</gene>
<evidence type="ECO:0000256" key="1">
    <source>
        <dbReference type="SAM" id="MobiDB-lite"/>
    </source>
</evidence>
<dbReference type="EMBL" id="JTDI01000001">
    <property type="protein sequence ID" value="KHK93233.1"/>
    <property type="molecule type" value="Genomic_DNA"/>
</dbReference>
<keyword evidence="3" id="KW-1185">Reference proteome</keyword>
<dbReference type="Proteomes" id="UP000031057">
    <property type="component" value="Unassembled WGS sequence"/>
</dbReference>
<reference evidence="2 3" key="1">
    <citation type="submission" date="2014-10" db="EMBL/GenBank/DDBJ databases">
        <title>Genome sequence of Novosphingobium malaysiense MUSC 273(T).</title>
        <authorList>
            <person name="Lee L.-H."/>
        </authorList>
    </citation>
    <scope>NUCLEOTIDE SEQUENCE [LARGE SCALE GENOMIC DNA]</scope>
    <source>
        <strain evidence="2 3">MUSC 273</strain>
    </source>
</reference>
<protein>
    <recommendedName>
        <fullName evidence="4">Sulfotransferase family protein</fullName>
    </recommendedName>
</protein>
<proteinExistence type="predicted"/>
<accession>A0A0B1ZVM8</accession>
<dbReference type="InterPro" id="IPR027417">
    <property type="entry name" value="P-loop_NTPase"/>
</dbReference>
<dbReference type="Pfam" id="PF13469">
    <property type="entry name" value="Sulfotransfer_3"/>
    <property type="match status" value="1"/>
</dbReference>
<dbReference type="AlphaFoldDB" id="A0A0B1ZVM8"/>
<dbReference type="OrthoDB" id="8557083at2"/>
<evidence type="ECO:0000313" key="3">
    <source>
        <dbReference type="Proteomes" id="UP000031057"/>
    </source>
</evidence>
<comment type="caution">
    <text evidence="2">The sequence shown here is derived from an EMBL/GenBank/DDBJ whole genome shotgun (WGS) entry which is preliminary data.</text>
</comment>
<organism evidence="2 3">
    <name type="scientific">Novosphingobium malaysiense</name>
    <dbReference type="NCBI Taxonomy" id="1348853"/>
    <lineage>
        <taxon>Bacteria</taxon>
        <taxon>Pseudomonadati</taxon>
        <taxon>Pseudomonadota</taxon>
        <taxon>Alphaproteobacteria</taxon>
        <taxon>Sphingomonadales</taxon>
        <taxon>Sphingomonadaceae</taxon>
        <taxon>Novosphingobium</taxon>
    </lineage>
</organism>
<feature type="region of interest" description="Disordered" evidence="1">
    <location>
        <begin position="199"/>
        <end position="218"/>
    </location>
</feature>
<name>A0A0B1ZVM8_9SPHN</name>
<evidence type="ECO:0008006" key="4">
    <source>
        <dbReference type="Google" id="ProtNLM"/>
    </source>
</evidence>
<dbReference type="Gene3D" id="3.40.50.300">
    <property type="entry name" value="P-loop containing nucleotide triphosphate hydrolases"/>
    <property type="match status" value="1"/>
</dbReference>